<evidence type="ECO:0000313" key="11">
    <source>
        <dbReference type="EMBL" id="KAK4780893.1"/>
    </source>
</evidence>
<keyword evidence="6" id="KW-0804">Transcription</keyword>
<gene>
    <name evidence="11" type="ORF">SAY87_016999</name>
</gene>
<feature type="domain" description="AP2/ERF" evidence="10">
    <location>
        <begin position="113"/>
        <end position="172"/>
    </location>
</feature>
<comment type="similarity">
    <text evidence="8">Belongs to the AP2/ERF transcription factor family. ERF subfamily.</text>
</comment>
<keyword evidence="4" id="KW-0238">DNA-binding</keyword>
<evidence type="ECO:0000259" key="10">
    <source>
        <dbReference type="PROSITE" id="PS51032"/>
    </source>
</evidence>
<proteinExistence type="inferred from homology"/>
<accession>A0AAN7LDC7</accession>
<organism evidence="11 12">
    <name type="scientific">Trapa incisa</name>
    <dbReference type="NCBI Taxonomy" id="236973"/>
    <lineage>
        <taxon>Eukaryota</taxon>
        <taxon>Viridiplantae</taxon>
        <taxon>Streptophyta</taxon>
        <taxon>Embryophyta</taxon>
        <taxon>Tracheophyta</taxon>
        <taxon>Spermatophyta</taxon>
        <taxon>Magnoliopsida</taxon>
        <taxon>eudicotyledons</taxon>
        <taxon>Gunneridae</taxon>
        <taxon>Pentapetalae</taxon>
        <taxon>rosids</taxon>
        <taxon>malvids</taxon>
        <taxon>Myrtales</taxon>
        <taxon>Lythraceae</taxon>
        <taxon>Trapa</taxon>
    </lineage>
</organism>
<dbReference type="InterPro" id="IPR016177">
    <property type="entry name" value="DNA-bd_dom_sf"/>
</dbReference>
<evidence type="ECO:0000256" key="5">
    <source>
        <dbReference type="ARBA" id="ARBA00023159"/>
    </source>
</evidence>
<dbReference type="EMBL" id="JAXIOK010000001">
    <property type="protein sequence ID" value="KAK4780893.1"/>
    <property type="molecule type" value="Genomic_DNA"/>
</dbReference>
<dbReference type="AlphaFoldDB" id="A0AAN7LDC7"/>
<dbReference type="InterPro" id="IPR001471">
    <property type="entry name" value="AP2/ERF_dom"/>
</dbReference>
<evidence type="ECO:0000256" key="3">
    <source>
        <dbReference type="ARBA" id="ARBA00023015"/>
    </source>
</evidence>
<comment type="subcellular location">
    <subcellularLocation>
        <location evidence="1">Nucleus</location>
    </subcellularLocation>
</comment>
<evidence type="ECO:0000256" key="6">
    <source>
        <dbReference type="ARBA" id="ARBA00023163"/>
    </source>
</evidence>
<keyword evidence="2" id="KW-0936">Ethylene signaling pathway</keyword>
<name>A0AAN7LDC7_9MYRT</name>
<dbReference type="PRINTS" id="PR00367">
    <property type="entry name" value="ETHRSPELEMNT"/>
</dbReference>
<protein>
    <recommendedName>
        <fullName evidence="10">AP2/ERF domain-containing protein</fullName>
    </recommendedName>
</protein>
<dbReference type="GO" id="GO:0003700">
    <property type="term" value="F:DNA-binding transcription factor activity"/>
    <property type="evidence" value="ECO:0007669"/>
    <property type="project" value="InterPro"/>
</dbReference>
<dbReference type="Proteomes" id="UP001345219">
    <property type="component" value="Chromosome 13"/>
</dbReference>
<keyword evidence="7" id="KW-0539">Nucleus</keyword>
<dbReference type="PROSITE" id="PS51032">
    <property type="entry name" value="AP2_ERF"/>
    <property type="match status" value="1"/>
</dbReference>
<dbReference type="CDD" id="cd00018">
    <property type="entry name" value="AP2"/>
    <property type="match status" value="1"/>
</dbReference>
<comment type="caution">
    <text evidence="11">The sequence shown here is derived from an EMBL/GenBank/DDBJ whole genome shotgun (WGS) entry which is preliminary data.</text>
</comment>
<evidence type="ECO:0000256" key="1">
    <source>
        <dbReference type="ARBA" id="ARBA00004123"/>
    </source>
</evidence>
<evidence type="ECO:0000256" key="2">
    <source>
        <dbReference type="ARBA" id="ARBA00022745"/>
    </source>
</evidence>
<dbReference type="PANTHER" id="PTHR31194:SF62">
    <property type="entry name" value="ETHYLENE-RESPONSIVE TRANSCRIPTION FACTOR ERF118"/>
    <property type="match status" value="1"/>
</dbReference>
<keyword evidence="12" id="KW-1185">Reference proteome</keyword>
<dbReference type="GO" id="GO:0005634">
    <property type="term" value="C:nucleus"/>
    <property type="evidence" value="ECO:0007669"/>
    <property type="project" value="UniProtKB-SubCell"/>
</dbReference>
<dbReference type="Pfam" id="PF00847">
    <property type="entry name" value="AP2"/>
    <property type="match status" value="1"/>
</dbReference>
<dbReference type="Gene3D" id="3.30.730.10">
    <property type="entry name" value="AP2/ERF domain"/>
    <property type="match status" value="1"/>
</dbReference>
<evidence type="ECO:0000256" key="8">
    <source>
        <dbReference type="ARBA" id="ARBA00024343"/>
    </source>
</evidence>
<keyword evidence="3" id="KW-0805">Transcription regulation</keyword>
<dbReference type="InterPro" id="IPR050913">
    <property type="entry name" value="AP2/ERF_ERF"/>
</dbReference>
<evidence type="ECO:0000256" key="7">
    <source>
        <dbReference type="ARBA" id="ARBA00023242"/>
    </source>
</evidence>
<keyword evidence="5" id="KW-0010">Activator</keyword>
<dbReference type="SUPFAM" id="SSF54171">
    <property type="entry name" value="DNA-binding domain"/>
    <property type="match status" value="1"/>
</dbReference>
<dbReference type="GO" id="GO:0003677">
    <property type="term" value="F:DNA binding"/>
    <property type="evidence" value="ECO:0007669"/>
    <property type="project" value="UniProtKB-KW"/>
</dbReference>
<feature type="region of interest" description="Disordered" evidence="9">
    <location>
        <begin position="39"/>
        <end position="60"/>
    </location>
</feature>
<dbReference type="InterPro" id="IPR036955">
    <property type="entry name" value="AP2/ERF_dom_sf"/>
</dbReference>
<evidence type="ECO:0000256" key="9">
    <source>
        <dbReference type="SAM" id="MobiDB-lite"/>
    </source>
</evidence>
<sequence length="347" mass="37731">MLGDLEAASVLNPRKFGKKLRNASGVFGDPKKMRRIRVFCRDPDATDTDSSEDESERIGSKPEKLFVRVIEAPVSAANGHHKGLGSVSSSEDSSNIFKNPEVRILKRKPSNSPFKGVRQRKWGKWAAEIRDPFQRGSRIWLGTYNTPEEAAKAYEAKRLEFEVRAASATAFEKNQNNPHPEASFSCASKSASSEMSLNNARPPSSSSSASKLASSDDSGCVVSIASPACVLDLDSSSLKDNSNAVDHSVEGSINTTAINGPAKQIPFLQDGGSFGPLETHPDLHIGREFDDLFADEIGELINDFCSFDNIQLGGLDDVGVAGELPDFEFNDDFGRWIEEKPLNITCS</sequence>
<dbReference type="PANTHER" id="PTHR31194">
    <property type="entry name" value="SHN SHINE , DNA BINDING / TRANSCRIPTION FACTOR"/>
    <property type="match status" value="1"/>
</dbReference>
<dbReference type="SMART" id="SM00380">
    <property type="entry name" value="AP2"/>
    <property type="match status" value="1"/>
</dbReference>
<dbReference type="GO" id="GO:0009873">
    <property type="term" value="P:ethylene-activated signaling pathway"/>
    <property type="evidence" value="ECO:0007669"/>
    <property type="project" value="UniProtKB-KW"/>
</dbReference>
<evidence type="ECO:0000256" key="4">
    <source>
        <dbReference type="ARBA" id="ARBA00023125"/>
    </source>
</evidence>
<evidence type="ECO:0000313" key="12">
    <source>
        <dbReference type="Proteomes" id="UP001345219"/>
    </source>
</evidence>
<reference evidence="11 12" key="1">
    <citation type="journal article" date="2023" name="Hortic Res">
        <title>Pangenome of water caltrop reveals structural variations and asymmetric subgenome divergence after allopolyploidization.</title>
        <authorList>
            <person name="Zhang X."/>
            <person name="Chen Y."/>
            <person name="Wang L."/>
            <person name="Yuan Y."/>
            <person name="Fang M."/>
            <person name="Shi L."/>
            <person name="Lu R."/>
            <person name="Comes H.P."/>
            <person name="Ma Y."/>
            <person name="Chen Y."/>
            <person name="Huang G."/>
            <person name="Zhou Y."/>
            <person name="Zheng Z."/>
            <person name="Qiu Y."/>
        </authorList>
    </citation>
    <scope>NUCLEOTIDE SEQUENCE [LARGE SCALE GENOMIC DNA]</scope>
    <source>
        <tissue evidence="11">Roots</tissue>
    </source>
</reference>
<feature type="compositionally biased region" description="Acidic residues" evidence="9">
    <location>
        <begin position="45"/>
        <end position="55"/>
    </location>
</feature>